<evidence type="ECO:0000313" key="6">
    <source>
        <dbReference type="Proteomes" id="UP001159641"/>
    </source>
</evidence>
<dbReference type="SUPFAM" id="SSF56112">
    <property type="entry name" value="Protein kinase-like (PK-like)"/>
    <property type="match status" value="1"/>
</dbReference>
<dbReference type="Gene3D" id="3.30.200.20">
    <property type="entry name" value="Phosphorylase Kinase, domain 1"/>
    <property type="match status" value="1"/>
</dbReference>
<dbReference type="Proteomes" id="UP001159641">
    <property type="component" value="Unassembled WGS sequence"/>
</dbReference>
<dbReference type="GO" id="GO:0004672">
    <property type="term" value="F:protein kinase activity"/>
    <property type="evidence" value="ECO:0007669"/>
    <property type="project" value="InterPro"/>
</dbReference>
<dbReference type="SMART" id="SM00220">
    <property type="entry name" value="S_TKc"/>
    <property type="match status" value="1"/>
</dbReference>
<keyword evidence="3" id="KW-0067">ATP-binding</keyword>
<dbReference type="Gene3D" id="1.10.510.10">
    <property type="entry name" value="Transferase(Phosphotransferase) domain 1"/>
    <property type="match status" value="3"/>
</dbReference>
<evidence type="ECO:0000256" key="2">
    <source>
        <dbReference type="ARBA" id="ARBA00022741"/>
    </source>
</evidence>
<dbReference type="InterPro" id="IPR000719">
    <property type="entry name" value="Prot_kinase_dom"/>
</dbReference>
<dbReference type="InterPro" id="IPR050117">
    <property type="entry name" value="MAPK"/>
</dbReference>
<name>A0AB34GAG5_ESCRO</name>
<sequence>MASASWPAREICDFGLARVADPDHDHTGFLTEYVATRWYRAPEIMLNSKPRYPVSACDGRRSFSAIPVVCVCPPLPKFFTAVCEWFSAHDLIGFHTARGEADTPAALCLSCRKVSLCHGTAEVILHLLSFPLQGYTKSIDIWSVGCILAEMLSNRPIFPGKHYLDQLNHILGKPKGASQHLAPRWLLSYSGPDWASHAGNGIPKEPEQELQGLSWPGLRNRHFCHSLLVRAHHKVRPDSRGGEMNPPLRGRSCREMGAIFICHQVASSFLLQHCHCGQENLVNVAELVSPLPRASLRAPAWQVQLRVVREQGTPKFELRMEVTDGNLDLGSECCWVGEMAPKQCCQPGDPPQDLEGEVIDELEGCEQCRNNAAVKGGWRAMYHIDDLLIEALDLLDKMLTFNPHKRIEVEQALAHPYLEQYYDPSDEPIAEAPFKFDMELDDLPKEKLKELIFEETARFQPGYRS</sequence>
<dbReference type="InterPro" id="IPR011009">
    <property type="entry name" value="Kinase-like_dom_sf"/>
</dbReference>
<dbReference type="GO" id="GO:0005524">
    <property type="term" value="F:ATP binding"/>
    <property type="evidence" value="ECO:0007669"/>
    <property type="project" value="UniProtKB-KW"/>
</dbReference>
<proteinExistence type="predicted"/>
<evidence type="ECO:0000256" key="3">
    <source>
        <dbReference type="ARBA" id="ARBA00022840"/>
    </source>
</evidence>
<gene>
    <name evidence="5" type="ORF">J1605_015333</name>
</gene>
<dbReference type="AlphaFoldDB" id="A0AB34GAG5"/>
<accession>A0AB34GAG5</accession>
<comment type="caution">
    <text evidence="5">The sequence shown here is derived from an EMBL/GenBank/DDBJ whole genome shotgun (WGS) entry which is preliminary data.</text>
</comment>
<dbReference type="PANTHER" id="PTHR24055">
    <property type="entry name" value="MITOGEN-ACTIVATED PROTEIN KINASE"/>
    <property type="match status" value="1"/>
</dbReference>
<evidence type="ECO:0000256" key="1">
    <source>
        <dbReference type="ARBA" id="ARBA00022553"/>
    </source>
</evidence>
<protein>
    <recommendedName>
        <fullName evidence="4">Protein kinase domain-containing protein</fullName>
    </recommendedName>
</protein>
<keyword evidence="1" id="KW-0597">Phosphoprotein</keyword>
<organism evidence="5 6">
    <name type="scientific">Eschrichtius robustus</name>
    <name type="common">California gray whale</name>
    <name type="synonym">Eschrichtius gibbosus</name>
    <dbReference type="NCBI Taxonomy" id="9764"/>
    <lineage>
        <taxon>Eukaryota</taxon>
        <taxon>Metazoa</taxon>
        <taxon>Chordata</taxon>
        <taxon>Craniata</taxon>
        <taxon>Vertebrata</taxon>
        <taxon>Euteleostomi</taxon>
        <taxon>Mammalia</taxon>
        <taxon>Eutheria</taxon>
        <taxon>Laurasiatheria</taxon>
        <taxon>Artiodactyla</taxon>
        <taxon>Whippomorpha</taxon>
        <taxon>Cetacea</taxon>
        <taxon>Mysticeti</taxon>
        <taxon>Eschrichtiidae</taxon>
        <taxon>Eschrichtius</taxon>
    </lineage>
</organism>
<keyword evidence="6" id="KW-1185">Reference proteome</keyword>
<evidence type="ECO:0000313" key="5">
    <source>
        <dbReference type="EMBL" id="KAJ8776744.1"/>
    </source>
</evidence>
<dbReference type="PROSITE" id="PS50011">
    <property type="entry name" value="PROTEIN_KINASE_DOM"/>
    <property type="match status" value="1"/>
</dbReference>
<feature type="domain" description="Protein kinase" evidence="4">
    <location>
        <begin position="1"/>
        <end position="418"/>
    </location>
</feature>
<keyword evidence="2" id="KW-0547">Nucleotide-binding</keyword>
<reference evidence="5 6" key="1">
    <citation type="submission" date="2022-11" db="EMBL/GenBank/DDBJ databases">
        <title>Whole genome sequence of Eschrichtius robustus ER-17-0199.</title>
        <authorList>
            <person name="Bruniche-Olsen A."/>
            <person name="Black A.N."/>
            <person name="Fields C.J."/>
            <person name="Walden K."/>
            <person name="Dewoody J.A."/>
        </authorList>
    </citation>
    <scope>NUCLEOTIDE SEQUENCE [LARGE SCALE GENOMIC DNA]</scope>
    <source>
        <strain evidence="5">ER-17-0199</strain>
        <tissue evidence="5">Blubber</tissue>
    </source>
</reference>
<evidence type="ECO:0000259" key="4">
    <source>
        <dbReference type="PROSITE" id="PS50011"/>
    </source>
</evidence>
<dbReference type="EMBL" id="JAIQCJ010002358">
    <property type="protein sequence ID" value="KAJ8776744.1"/>
    <property type="molecule type" value="Genomic_DNA"/>
</dbReference>